<feature type="compositionally biased region" description="Polar residues" evidence="11">
    <location>
        <begin position="167"/>
        <end position="180"/>
    </location>
</feature>
<feature type="compositionally biased region" description="Pro residues" evidence="11">
    <location>
        <begin position="104"/>
        <end position="116"/>
    </location>
</feature>
<evidence type="ECO:0000256" key="9">
    <source>
        <dbReference type="ARBA" id="ARBA00026227"/>
    </source>
</evidence>
<evidence type="ECO:0000256" key="8">
    <source>
        <dbReference type="ARBA" id="ARBA00023242"/>
    </source>
</evidence>
<evidence type="ECO:0000256" key="6">
    <source>
        <dbReference type="ARBA" id="ARBA00023010"/>
    </source>
</evidence>
<evidence type="ECO:0000256" key="10">
    <source>
        <dbReference type="ARBA" id="ARBA00029983"/>
    </source>
</evidence>
<evidence type="ECO:0000256" key="7">
    <source>
        <dbReference type="ARBA" id="ARBA00023132"/>
    </source>
</evidence>
<dbReference type="EMBL" id="CABFNS010000660">
    <property type="protein sequence ID" value="VUC22614.1"/>
    <property type="molecule type" value="Genomic_DNA"/>
</dbReference>
<feature type="compositionally biased region" description="Polar residues" evidence="11">
    <location>
        <begin position="204"/>
        <end position="222"/>
    </location>
</feature>
<evidence type="ECO:0000256" key="11">
    <source>
        <dbReference type="SAM" id="MobiDB-lite"/>
    </source>
</evidence>
<comment type="similarity">
    <text evidence="2">Belongs to the GLE1 family.</text>
</comment>
<keyword evidence="3" id="KW-0813">Transport</keyword>
<dbReference type="Pfam" id="PF07817">
    <property type="entry name" value="GLE1"/>
    <property type="match status" value="1"/>
</dbReference>
<keyword evidence="5" id="KW-0653">Protein transport</keyword>
<name>A0ABY6TVD3_BIOOC</name>
<dbReference type="Proteomes" id="UP000766486">
    <property type="component" value="Unassembled WGS sequence"/>
</dbReference>
<feature type="compositionally biased region" description="Low complexity" evidence="11">
    <location>
        <begin position="125"/>
        <end position="150"/>
    </location>
</feature>
<proteinExistence type="inferred from homology"/>
<feature type="compositionally biased region" description="Low complexity" evidence="11">
    <location>
        <begin position="183"/>
        <end position="194"/>
    </location>
</feature>
<sequence length="543" mass="58644">MTRSSPPASRRSLLLSSPDRRFLSSFLGEDRNTECSHRDALEAAQAEHDRVREAAIRAYQLHELELERKRIAEAELKEKQRLQVEAQIVAEELRLRELRAKTIPKPPPEPPTPKAEPPAKPEPAKAPAQAAAPAAAKPPTAPPTASTANATLKAAPSTSIFPPAAAKQNTAPANPFQNALSKPAQPANAAPSQPTNGAFAPAKQPTNGTQQPTPAQPVSNGQAANQGLINRYTEIHQELKKLRKNLVAESKVPGSPMKGKLGTYRREIRVSIGQLTGTKGANAQPTSKIMAALRDALEGKVPSPPIDVSRYVVDQREPAEGALHNDLTMPSLFVYLLNICAKSIISQFINEGGANPKSADPIGVFTVQVFSTKEFMWRGHPLIDILMSKFRIVCPVVFGLRGNDRTERGRIALGWKKDGPSWITEQSHNDRMTGLGAGFAAVSLRDFSKSARTNPFPPTNYWVALAGIVNSPVGQISNTQYVVLRAMIEGYEQRFLNFYGNAGLAALRLALIEFPKKAPENAAAAGSLRALAEVLRGNGLVLS</sequence>
<keyword evidence="6" id="KW-0811">Translocation</keyword>
<dbReference type="InterPro" id="IPR012476">
    <property type="entry name" value="GLE1"/>
</dbReference>
<evidence type="ECO:0000313" key="13">
    <source>
        <dbReference type="Proteomes" id="UP000766486"/>
    </source>
</evidence>
<accession>A0ABY6TVD3</accession>
<keyword evidence="7" id="KW-0906">Nuclear pore complex</keyword>
<gene>
    <name evidence="12" type="ORF">CLO192961_LOCUS90160</name>
</gene>
<dbReference type="InterPro" id="IPR038506">
    <property type="entry name" value="GLE1-like_sf"/>
</dbReference>
<dbReference type="PANTHER" id="PTHR12960:SF0">
    <property type="entry name" value="MRNA EXPORT FACTOR GLE1"/>
    <property type="match status" value="1"/>
</dbReference>
<dbReference type="Gene3D" id="1.25.40.510">
    <property type="entry name" value="GLE1-like"/>
    <property type="match status" value="1"/>
</dbReference>
<organism evidence="12 13">
    <name type="scientific">Bionectria ochroleuca</name>
    <name type="common">Gliocladium roseum</name>
    <dbReference type="NCBI Taxonomy" id="29856"/>
    <lineage>
        <taxon>Eukaryota</taxon>
        <taxon>Fungi</taxon>
        <taxon>Dikarya</taxon>
        <taxon>Ascomycota</taxon>
        <taxon>Pezizomycotina</taxon>
        <taxon>Sordariomycetes</taxon>
        <taxon>Hypocreomycetidae</taxon>
        <taxon>Hypocreales</taxon>
        <taxon>Bionectriaceae</taxon>
        <taxon>Clonostachys</taxon>
    </lineage>
</organism>
<evidence type="ECO:0000256" key="4">
    <source>
        <dbReference type="ARBA" id="ARBA00022816"/>
    </source>
</evidence>
<keyword evidence="13" id="KW-1185">Reference proteome</keyword>
<evidence type="ECO:0000256" key="3">
    <source>
        <dbReference type="ARBA" id="ARBA00022448"/>
    </source>
</evidence>
<protein>
    <recommendedName>
        <fullName evidence="9">mRNA export factor GLE1</fullName>
    </recommendedName>
    <alternativeName>
        <fullName evidence="10">Nucleoporin GLE1</fullName>
    </alternativeName>
</protein>
<comment type="caution">
    <text evidence="12">The sequence shown here is derived from an EMBL/GenBank/DDBJ whole genome shotgun (WGS) entry which is preliminary data.</text>
</comment>
<evidence type="ECO:0000256" key="5">
    <source>
        <dbReference type="ARBA" id="ARBA00022927"/>
    </source>
</evidence>
<comment type="subcellular location">
    <subcellularLocation>
        <location evidence="1">Nucleus</location>
        <location evidence="1">Nuclear pore complex</location>
    </subcellularLocation>
</comment>
<keyword evidence="8" id="KW-0539">Nucleus</keyword>
<feature type="region of interest" description="Disordered" evidence="11">
    <location>
        <begin position="99"/>
        <end position="150"/>
    </location>
</feature>
<evidence type="ECO:0000256" key="1">
    <source>
        <dbReference type="ARBA" id="ARBA00004567"/>
    </source>
</evidence>
<dbReference type="PANTHER" id="PTHR12960">
    <property type="entry name" value="GLE-1-RELATED"/>
    <property type="match status" value="1"/>
</dbReference>
<evidence type="ECO:0000313" key="12">
    <source>
        <dbReference type="EMBL" id="VUC22614.1"/>
    </source>
</evidence>
<keyword evidence="4" id="KW-0509">mRNA transport</keyword>
<feature type="region of interest" description="Disordered" evidence="11">
    <location>
        <begin position="162"/>
        <end position="222"/>
    </location>
</feature>
<evidence type="ECO:0000256" key="2">
    <source>
        <dbReference type="ARBA" id="ARBA00011056"/>
    </source>
</evidence>
<reference evidence="12 13" key="1">
    <citation type="submission" date="2019-06" db="EMBL/GenBank/DDBJ databases">
        <authorList>
            <person name="Broberg M."/>
        </authorList>
    </citation>
    <scope>NUCLEOTIDE SEQUENCE [LARGE SCALE GENOMIC DNA]</scope>
</reference>